<evidence type="ECO:0000259" key="1">
    <source>
        <dbReference type="PROSITE" id="PS50878"/>
    </source>
</evidence>
<comment type="caution">
    <text evidence="2">The sequence shown here is derived from an EMBL/GenBank/DDBJ whole genome shotgun (WGS) entry which is preliminary data.</text>
</comment>
<protein>
    <recommendedName>
        <fullName evidence="1">Reverse transcriptase domain-containing protein</fullName>
    </recommendedName>
</protein>
<keyword evidence="3" id="KW-1185">Reference proteome</keyword>
<dbReference type="Pfam" id="PF00078">
    <property type="entry name" value="RVT_1"/>
    <property type="match status" value="1"/>
</dbReference>
<gene>
    <name evidence="2" type="ORF">V1264_004447</name>
</gene>
<evidence type="ECO:0000313" key="3">
    <source>
        <dbReference type="Proteomes" id="UP001374579"/>
    </source>
</evidence>
<proteinExistence type="predicted"/>
<dbReference type="PANTHER" id="PTHR33332">
    <property type="entry name" value="REVERSE TRANSCRIPTASE DOMAIN-CONTAINING PROTEIN"/>
    <property type="match status" value="1"/>
</dbReference>
<organism evidence="2 3">
    <name type="scientific">Littorina saxatilis</name>
    <dbReference type="NCBI Taxonomy" id="31220"/>
    <lineage>
        <taxon>Eukaryota</taxon>
        <taxon>Metazoa</taxon>
        <taxon>Spiralia</taxon>
        <taxon>Lophotrochozoa</taxon>
        <taxon>Mollusca</taxon>
        <taxon>Gastropoda</taxon>
        <taxon>Caenogastropoda</taxon>
        <taxon>Littorinimorpha</taxon>
        <taxon>Littorinoidea</taxon>
        <taxon>Littorinidae</taxon>
        <taxon>Littorina</taxon>
    </lineage>
</organism>
<accession>A0AAN9G7F3</accession>
<dbReference type="EMBL" id="JBAMIC010000013">
    <property type="protein sequence ID" value="KAK7097474.1"/>
    <property type="molecule type" value="Genomic_DNA"/>
</dbReference>
<reference evidence="2 3" key="1">
    <citation type="submission" date="2024-02" db="EMBL/GenBank/DDBJ databases">
        <title>Chromosome-scale genome assembly of the rough periwinkle Littorina saxatilis.</title>
        <authorList>
            <person name="De Jode A."/>
            <person name="Faria R."/>
            <person name="Formenti G."/>
            <person name="Sims Y."/>
            <person name="Smith T.P."/>
            <person name="Tracey A."/>
            <person name="Wood J.M.D."/>
            <person name="Zagrodzka Z.B."/>
            <person name="Johannesson K."/>
            <person name="Butlin R.K."/>
            <person name="Leder E.H."/>
        </authorList>
    </citation>
    <scope>NUCLEOTIDE SEQUENCE [LARGE SCALE GENOMIC DNA]</scope>
    <source>
        <strain evidence="2">Snail1</strain>
        <tissue evidence="2">Muscle</tissue>
    </source>
</reference>
<dbReference type="InterPro" id="IPR000477">
    <property type="entry name" value="RT_dom"/>
</dbReference>
<name>A0AAN9G7F3_9CAEN</name>
<sequence length="312" mass="35062">MSRRWGDAAKLLAFDKVWKEGLLLKLLTAGIAGRMFNWIKSFLCHRTARVKLDSNLSYAVKIREGVPQGGVISPTLFVVFINDITNSLSRHISKALHADDLAMWSAAESTATTKVRMQEALNITSKWATDWCVTVNSLKTVATCFSLSNSKETLQLTINNQAIPQEDTPTYLGIKLDKKLTWNPHIKEKEKRATRRLSIMKKLAGTKWGASSNILRQVYTGHVRPVMEYGAAAWATAAKSNTSRLNKVQNASMRIITGGLKTTPIHALEATTRLPSLDHRREEKVIVQYEKLQRLPSHPAHQHTQQLTKNRL</sequence>
<evidence type="ECO:0000313" key="2">
    <source>
        <dbReference type="EMBL" id="KAK7097474.1"/>
    </source>
</evidence>
<dbReference type="PROSITE" id="PS50878">
    <property type="entry name" value="RT_POL"/>
    <property type="match status" value="1"/>
</dbReference>
<feature type="domain" description="Reverse transcriptase" evidence="1">
    <location>
        <begin position="1"/>
        <end position="176"/>
    </location>
</feature>
<dbReference type="AlphaFoldDB" id="A0AAN9G7F3"/>
<dbReference type="Proteomes" id="UP001374579">
    <property type="component" value="Unassembled WGS sequence"/>
</dbReference>